<feature type="transmembrane region" description="Helical" evidence="1">
    <location>
        <begin position="7"/>
        <end position="29"/>
    </location>
</feature>
<feature type="transmembrane region" description="Helical" evidence="1">
    <location>
        <begin position="151"/>
        <end position="173"/>
    </location>
</feature>
<protein>
    <submittedName>
        <fullName evidence="2">Uncharacterized protein</fullName>
    </submittedName>
</protein>
<dbReference type="RefSeq" id="XP_047763548.1">
    <property type="nucleotide sequence ID" value="XM_047906643.1"/>
</dbReference>
<sequence>MALRGCLGFSIVVNVLSLITGWLALFLYFNVGLKTVYLHSGQELCRLPPITERRGKIYWWIFGPVSWIIAFVVATSIPQFSAFTNFVGGLFGLNFTYSLSGIMYLGMQVQKHAAQPGEGFDPATGQTTRLDNGFKRYARGFLKGWKFTVRALIYSCAGLAASGMGTWAAILGLKAAFGPGGTLLTSWTCTNPFYNGPGSNGLSGSGTGAS</sequence>
<organism evidence="2 3">
    <name type="scientific">Passalora fulva</name>
    <name type="common">Tomato leaf mold</name>
    <name type="synonym">Cladosporium fulvum</name>
    <dbReference type="NCBI Taxonomy" id="5499"/>
    <lineage>
        <taxon>Eukaryota</taxon>
        <taxon>Fungi</taxon>
        <taxon>Dikarya</taxon>
        <taxon>Ascomycota</taxon>
        <taxon>Pezizomycotina</taxon>
        <taxon>Dothideomycetes</taxon>
        <taxon>Dothideomycetidae</taxon>
        <taxon>Mycosphaerellales</taxon>
        <taxon>Mycosphaerellaceae</taxon>
        <taxon>Fulvia</taxon>
    </lineage>
</organism>
<name>A0A9Q8UQZ3_PASFU</name>
<dbReference type="KEGG" id="ffu:CLAFUR5_07495"/>
<dbReference type="GeneID" id="71987373"/>
<evidence type="ECO:0000313" key="2">
    <source>
        <dbReference type="EMBL" id="UJO19182.1"/>
    </source>
</evidence>
<reference evidence="2" key="1">
    <citation type="submission" date="2021-12" db="EMBL/GenBank/DDBJ databases">
        <authorList>
            <person name="Zaccaron A."/>
            <person name="Stergiopoulos I."/>
        </authorList>
    </citation>
    <scope>NUCLEOTIDE SEQUENCE</scope>
    <source>
        <strain evidence="2">Race5_Kim</strain>
    </source>
</reference>
<proteinExistence type="predicted"/>
<feature type="transmembrane region" description="Helical" evidence="1">
    <location>
        <begin position="57"/>
        <end position="74"/>
    </location>
</feature>
<evidence type="ECO:0000256" key="1">
    <source>
        <dbReference type="SAM" id="Phobius"/>
    </source>
</evidence>
<keyword evidence="1" id="KW-1133">Transmembrane helix</keyword>
<dbReference type="Proteomes" id="UP000756132">
    <property type="component" value="Chromosome 6"/>
</dbReference>
<keyword evidence="1" id="KW-0812">Transmembrane</keyword>
<feature type="transmembrane region" description="Helical" evidence="1">
    <location>
        <begin position="86"/>
        <end position="107"/>
    </location>
</feature>
<dbReference type="OrthoDB" id="40134at2759"/>
<dbReference type="EMBL" id="CP090168">
    <property type="protein sequence ID" value="UJO19182.1"/>
    <property type="molecule type" value="Genomic_DNA"/>
</dbReference>
<reference evidence="2" key="2">
    <citation type="journal article" date="2022" name="Microb. Genom.">
        <title>A chromosome-scale genome assembly of the tomato pathogen Cladosporium fulvum reveals a compartmentalized genome architecture and the presence of a dispensable chromosome.</title>
        <authorList>
            <person name="Zaccaron A.Z."/>
            <person name="Chen L.H."/>
            <person name="Samaras A."/>
            <person name="Stergiopoulos I."/>
        </authorList>
    </citation>
    <scope>NUCLEOTIDE SEQUENCE</scope>
    <source>
        <strain evidence="2">Race5_Kim</strain>
    </source>
</reference>
<keyword evidence="3" id="KW-1185">Reference proteome</keyword>
<accession>A0A9Q8UQZ3</accession>
<keyword evidence="1" id="KW-0472">Membrane</keyword>
<evidence type="ECO:0000313" key="3">
    <source>
        <dbReference type="Proteomes" id="UP000756132"/>
    </source>
</evidence>
<gene>
    <name evidence="2" type="ORF">CLAFUR5_07495</name>
</gene>
<dbReference type="AlphaFoldDB" id="A0A9Q8UQZ3"/>